<dbReference type="Gene3D" id="3.30.160.330">
    <property type="match status" value="1"/>
</dbReference>
<dbReference type="RefSeq" id="YP_009272614.1">
    <property type="nucleotide sequence ID" value="NC_030801.1"/>
</dbReference>
<dbReference type="InterPro" id="IPR000148">
    <property type="entry name" value="Papilloma_E7"/>
</dbReference>
<keyword evidence="9 18" id="KW-0862">Zinc</keyword>
<dbReference type="SUPFAM" id="SSF161234">
    <property type="entry name" value="E7 C-terminal domain-like"/>
    <property type="match status" value="1"/>
</dbReference>
<keyword evidence="5 18" id="KW-1090">Inhibition of host innate immune response by virus</keyword>
<evidence type="ECO:0000256" key="3">
    <source>
        <dbReference type="ARBA" id="ARBA00022562"/>
    </source>
</evidence>
<evidence type="ECO:0000256" key="13">
    <source>
        <dbReference type="ARBA" id="ARBA00023163"/>
    </source>
</evidence>
<dbReference type="PIRSF" id="PIRSF003407">
    <property type="entry name" value="Papvi_E7"/>
    <property type="match status" value="1"/>
</dbReference>
<dbReference type="GeneID" id="28544413"/>
<keyword evidence="4 18" id="KW-0945">Host-virus interaction</keyword>
<evidence type="ECO:0000256" key="19">
    <source>
        <dbReference type="PIRNR" id="PIRNR003407"/>
    </source>
</evidence>
<dbReference type="GO" id="GO:0052170">
    <property type="term" value="P:symbiont-mediated suppression of host innate immune response"/>
    <property type="evidence" value="ECO:0007669"/>
    <property type="project" value="UniProtKB-KW"/>
</dbReference>
<dbReference type="GO" id="GO:0042025">
    <property type="term" value="C:host cell nucleus"/>
    <property type="evidence" value="ECO:0007669"/>
    <property type="project" value="UniProtKB-SubCell"/>
</dbReference>
<feature type="short sequence motif" description="LXCXE motif; interaction with host RB1 and TMEM173/STING" evidence="18">
    <location>
        <begin position="25"/>
        <end position="29"/>
    </location>
</feature>
<dbReference type="EMBL" id="KU519396">
    <property type="protein sequence ID" value="ANZ90265.1"/>
    <property type="molecule type" value="Genomic_DNA"/>
</dbReference>
<keyword evidence="17 18" id="KW-1078">G1/S host cell cycle checkpoint dysregulation by virus</keyword>
<name>A0A1B2K298_9PAPI</name>
<dbReference type="GO" id="GO:0019904">
    <property type="term" value="F:protein domain specific binding"/>
    <property type="evidence" value="ECO:0007669"/>
    <property type="project" value="UniProtKB-UniRule"/>
</dbReference>
<dbReference type="GO" id="GO:0003700">
    <property type="term" value="F:DNA-binding transcription factor activity"/>
    <property type="evidence" value="ECO:0007669"/>
    <property type="project" value="UniProtKB-UniRule"/>
</dbReference>
<evidence type="ECO:0000256" key="2">
    <source>
        <dbReference type="ARBA" id="ARBA00022518"/>
    </source>
</evidence>
<keyword evidence="14 18" id="KW-1035">Host cytoplasm</keyword>
<keyword evidence="1 18" id="KW-1121">Modulation of host cell cycle by virus</keyword>
<keyword evidence="3 18" id="KW-1048">Host nucleus</keyword>
<dbReference type="HAMAP" id="MF_04004">
    <property type="entry name" value="PPV_E7"/>
    <property type="match status" value="1"/>
</dbReference>
<gene>
    <name evidence="18 20" type="primary">E7</name>
</gene>
<comment type="function">
    <text evidence="18">Plays a role in viral genome replication by driving entry of quiescent cells into the cell cycle. Stimulation of progression from G1 to S phase allows the virus to efficiently use the cellular DNA replicating machinery to achieve viral genome replication. E7 protein has both transforming and trans-activating activities. Induces the disassembly of the E2F1 transcription factor from RB1, with subsequent transcriptional activation of E2F1-regulated S-phase genes. Interferes with host histone deacetylation mediated by HDAC1 and HDAC2, leading to transcription activation. Plays also a role in the inhibition of both antiviral and antiproliferative functions of host interferon alpha. Interaction with host TMEM173/STING impairs the ability of TMEM173/STING to sense cytosolic DNA and promote the production of type I interferon (IFN-alpha and IFN-beta).</text>
</comment>
<protein>
    <recommendedName>
        <fullName evidence="18 19">Protein E7</fullName>
    </recommendedName>
</protein>
<evidence type="ECO:0000256" key="1">
    <source>
        <dbReference type="ARBA" id="ARBA00022504"/>
    </source>
</evidence>
<evidence type="ECO:0000256" key="4">
    <source>
        <dbReference type="ARBA" id="ARBA00022581"/>
    </source>
</evidence>
<dbReference type="KEGG" id="vg:28544413"/>
<comment type="PTM">
    <text evidence="18">Highly phosphorylated.</text>
</comment>
<dbReference type="GO" id="GO:0003677">
    <property type="term" value="F:DNA binding"/>
    <property type="evidence" value="ECO:0007669"/>
    <property type="project" value="UniProtKB-UniRule"/>
</dbReference>
<dbReference type="GO" id="GO:0008270">
    <property type="term" value="F:zinc ion binding"/>
    <property type="evidence" value="ECO:0007669"/>
    <property type="project" value="UniProtKB-KW"/>
</dbReference>
<evidence type="ECO:0000256" key="8">
    <source>
        <dbReference type="ARBA" id="ARBA00022830"/>
    </source>
</evidence>
<evidence type="ECO:0000256" key="17">
    <source>
        <dbReference type="ARBA" id="ARBA00023309"/>
    </source>
</evidence>
<dbReference type="Proteomes" id="UP000129101">
    <property type="component" value="Segment"/>
</dbReference>
<dbReference type="GO" id="GO:0039502">
    <property type="term" value="P:symbiont-mediated suppression of host type I interferon-mediated signaling pathway"/>
    <property type="evidence" value="ECO:0007669"/>
    <property type="project" value="UniProtKB-UniRule"/>
</dbReference>
<evidence type="ECO:0000256" key="11">
    <source>
        <dbReference type="ARBA" id="ARBA00023125"/>
    </source>
</evidence>
<keyword evidence="6 18" id="KW-0479">Metal-binding</keyword>
<keyword evidence="16 18" id="KW-0899">Viral immunoevasion</keyword>
<keyword evidence="12 18" id="KW-0010">Activator</keyword>
<dbReference type="Pfam" id="PF00527">
    <property type="entry name" value="E7"/>
    <property type="match status" value="1"/>
</dbReference>
<comment type="subunit">
    <text evidence="18">Homodimer. Homooligomer. Interacts with host RB1; this interaction induces dissociation of RB1-E2F1 complex thereby disrupting RB1 activity. Interacts with host EP300; this interaction represses EP300 transcriptional activity. Interacts with protein E2; this interaction inhibits E7 oncogenic activity. Interacts with host TMEM173/STING; this interaction impairs the ability of TMEM173/STING to sense cytosolic DNA and promote the production of type I interferon (IFN-alpha and IFN-beta).</text>
</comment>
<evidence type="ECO:0000256" key="12">
    <source>
        <dbReference type="ARBA" id="ARBA00023159"/>
    </source>
</evidence>
<organism evidence="20 21">
    <name type="scientific">Bos taurus papillomavirus 21</name>
    <dbReference type="NCBI Taxonomy" id="1887219"/>
    <lineage>
        <taxon>Viruses</taxon>
        <taxon>Monodnaviria</taxon>
        <taxon>Shotokuvirae</taxon>
        <taxon>Cossaviricota</taxon>
        <taxon>Papovaviricetes</taxon>
        <taxon>Zurhausenvirales</taxon>
        <taxon>Papillomaviridae</taxon>
        <taxon>Firstpapillomavirinae</taxon>
        <taxon>Dyoxipapillomavirus</taxon>
        <taxon>Dyoxipapillomavirus 2</taxon>
    </lineage>
</organism>
<dbReference type="GO" id="GO:0039645">
    <property type="term" value="P:symbiont-mediated perturbation of host cell cycle G1/S transition checkpoint"/>
    <property type="evidence" value="ECO:0007669"/>
    <property type="project" value="UniProtKB-UniRule"/>
</dbReference>
<evidence type="ECO:0000313" key="21">
    <source>
        <dbReference type="Proteomes" id="UP000129101"/>
    </source>
</evidence>
<accession>A0A1B2K298</accession>
<evidence type="ECO:0000256" key="10">
    <source>
        <dbReference type="ARBA" id="ARBA00023015"/>
    </source>
</evidence>
<evidence type="ECO:0000256" key="9">
    <source>
        <dbReference type="ARBA" id="ARBA00022833"/>
    </source>
</evidence>
<keyword evidence="2 18" id="KW-0244">Early protein</keyword>
<keyword evidence="7 18" id="KW-0863">Zinc-finger</keyword>
<evidence type="ECO:0000313" key="20">
    <source>
        <dbReference type="EMBL" id="ANZ90265.1"/>
    </source>
</evidence>
<keyword evidence="15" id="KW-0922">Interferon antiviral system evasion</keyword>
<evidence type="ECO:0000256" key="16">
    <source>
        <dbReference type="ARBA" id="ARBA00023280"/>
    </source>
</evidence>
<evidence type="ECO:0000256" key="14">
    <source>
        <dbReference type="ARBA" id="ARBA00023200"/>
    </source>
</evidence>
<comment type="similarity">
    <text evidence="18 19">Belongs to the papillomaviridae E7 protein family.</text>
</comment>
<evidence type="ECO:0000256" key="5">
    <source>
        <dbReference type="ARBA" id="ARBA00022632"/>
    </source>
</evidence>
<sequence>MMIGETPTIRDIDLDLTELIDPQNLLCEEEILAEEVLEEELCPYSLRTCCASCSALLRIFVVTSSDSIRTLHQLLLSDLSFLCIPCSQRNLRNER</sequence>
<keyword evidence="10 18" id="KW-0805">Transcription regulation</keyword>
<dbReference type="GO" id="GO:0030430">
    <property type="term" value="C:host cell cytoplasm"/>
    <property type="evidence" value="ECO:0007669"/>
    <property type="project" value="UniProtKB-SubCell"/>
</dbReference>
<reference evidence="20 21" key="1">
    <citation type="submission" date="2016-01" db="EMBL/GenBank/DDBJ databases">
        <title>How many papillomavirus species can be undetected in fibropapillomas?</title>
        <authorList>
            <person name="Daudt C."/>
            <person name="Chaves da Silva F.R."/>
            <person name="Streck A.F."/>
            <person name="Weber M.N."/>
            <person name="Cibulski S.P."/>
            <person name="Canal C.W."/>
        </authorList>
    </citation>
    <scope>NUCLEOTIDE SEQUENCE [LARGE SCALE GENOMIC DNA]</scope>
</reference>
<evidence type="ECO:0000256" key="15">
    <source>
        <dbReference type="ARBA" id="ARBA00023258"/>
    </source>
</evidence>
<proteinExistence type="inferred from homology"/>
<dbReference type="GO" id="GO:0006351">
    <property type="term" value="P:DNA-templated transcription"/>
    <property type="evidence" value="ECO:0007669"/>
    <property type="project" value="UniProtKB-UniRule"/>
</dbReference>
<feature type="short sequence motif" description="Nuclear export signal" evidence="18">
    <location>
        <begin position="68"/>
        <end position="76"/>
    </location>
</feature>
<comment type="function">
    <text evidence="19">E7 protein has both transforming and trans-activating activities.</text>
</comment>
<evidence type="ECO:0000256" key="18">
    <source>
        <dbReference type="HAMAP-Rule" id="MF_04004"/>
    </source>
</evidence>
<comment type="caution">
    <text evidence="18">Lacks conserved residue(s) required for the propagation of feature annotation.</text>
</comment>
<evidence type="ECO:0000256" key="7">
    <source>
        <dbReference type="ARBA" id="ARBA00022771"/>
    </source>
</evidence>
<comment type="domain">
    <text evidence="18">The E7 terminal domain is an intrinsically disordered domain, whose flexibility and conformational transitions confer target adaptability to the oncoprotein. It allows adaptation to a variety of protein targets and exposes the PEST degradation sequence that regulates its turnover in the cell.</text>
</comment>
<evidence type="ECO:0000256" key="6">
    <source>
        <dbReference type="ARBA" id="ARBA00022723"/>
    </source>
</evidence>
<comment type="subcellular location">
    <subcellularLocation>
        <location evidence="18">Host cytoplasm</location>
    </subcellularLocation>
    <subcellularLocation>
        <location evidence="18">Host nucleus</location>
    </subcellularLocation>
    <text evidence="18">Predominantly found in the host nucleus.</text>
</comment>
<feature type="zinc finger region" evidence="18">
    <location>
        <begin position="50"/>
        <end position="86"/>
    </location>
</feature>
<keyword evidence="8 18" id="KW-1114">Inhibition of host interferon signaling pathway by virus</keyword>
<keyword evidence="13 18" id="KW-0804">Transcription</keyword>
<keyword evidence="11 18" id="KW-0238">DNA-binding</keyword>